<dbReference type="OrthoDB" id="10062934at2759"/>
<feature type="domain" description="Nudix hydrolase" evidence="2">
    <location>
        <begin position="67"/>
        <end position="200"/>
    </location>
</feature>
<evidence type="ECO:0000313" key="3">
    <source>
        <dbReference type="EMBL" id="CAF1400621.1"/>
    </source>
</evidence>
<accession>A0A815KT43</accession>
<comment type="caution">
    <text evidence="3">The sequence shown here is derived from an EMBL/GenBank/DDBJ whole genome shotgun (WGS) entry which is preliminary data.</text>
</comment>
<dbReference type="EMBL" id="CAJNOO010005003">
    <property type="protein sequence ID" value="CAF1400621.1"/>
    <property type="molecule type" value="Genomic_DNA"/>
</dbReference>
<evidence type="ECO:0000313" key="5">
    <source>
        <dbReference type="Proteomes" id="UP000663882"/>
    </source>
</evidence>
<feature type="domain" description="Nudix hydrolase" evidence="2">
    <location>
        <begin position="298"/>
        <end position="446"/>
    </location>
</feature>
<evidence type="ECO:0000259" key="2">
    <source>
        <dbReference type="PROSITE" id="PS51462"/>
    </source>
</evidence>
<name>A0A815KT43_9BILA</name>
<sequence length="548" mass="63938">MIAEDMKQYAIPNILETLDGLRKNENENNLSNETSGNKDGGDWREKRPNNSKIAKSIWNIWHNEREKCPRAGIILVFRETLSKIRVLLTKYDKNNCTQYGFPKGKIEFGETIWECAAREDIEWRSIYQLPCCKRCRVVDLIESVDVSKESNYFMVMCRDSDNRTSLVQYIAYWLYAENSQRSIGLLTYISEEKVYKRILEELFTIDYRFYGDFDARKLTRQPNKIDWKDFAIPVILKMLDIIYQQWVSDLSSDDESMNNKYSESSDTVTTHELITPEIARIHTRCANYIWREWCHERRWGPRVGVILISTMEEGAEKILVISHISDKPTKRLNIGFPKGKPNLGETIREGSVREFVEEIGMNDPYDILKTAILNGAVITKYPHIGSIQQRRSRTHHYVLATTTSQDKSFRPNKKEVDSVEWHSIYTLPCCDTCKKNWSHTLPNGSKIPVNYHMVTLRDINGTNSAVLFGSKCQYSFDFQQSTHLSLNEIISNYYNQSYELKTLTCYTNLKCNRGSKLICLDWSEICDGKIDCDNEIDEKYSWPLINKE</sequence>
<gene>
    <name evidence="3" type="ORF">RFH988_LOCUS34827</name>
    <name evidence="4" type="ORF">SEV965_LOCUS34388</name>
</gene>
<dbReference type="PANTHER" id="PTHR23114">
    <property type="entry name" value="M7GPPPN-MRNA HYDROLASE"/>
    <property type="match status" value="1"/>
</dbReference>
<dbReference type="PROSITE" id="PS51462">
    <property type="entry name" value="NUDIX"/>
    <property type="match status" value="2"/>
</dbReference>
<dbReference type="Proteomes" id="UP000663889">
    <property type="component" value="Unassembled WGS sequence"/>
</dbReference>
<dbReference type="Pfam" id="PF00293">
    <property type="entry name" value="NUDIX"/>
    <property type="match status" value="1"/>
</dbReference>
<dbReference type="EMBL" id="CAJNOU010005078">
    <property type="protein sequence ID" value="CAF1465574.1"/>
    <property type="molecule type" value="Genomic_DNA"/>
</dbReference>
<dbReference type="GO" id="GO:0005737">
    <property type="term" value="C:cytoplasm"/>
    <property type="evidence" value="ECO:0007669"/>
    <property type="project" value="TreeGrafter"/>
</dbReference>
<evidence type="ECO:0000313" key="4">
    <source>
        <dbReference type="EMBL" id="CAF1465574.1"/>
    </source>
</evidence>
<dbReference type="SUPFAM" id="SSF55811">
    <property type="entry name" value="Nudix"/>
    <property type="match status" value="2"/>
</dbReference>
<dbReference type="InterPro" id="IPR000086">
    <property type="entry name" value="NUDIX_hydrolase_dom"/>
</dbReference>
<dbReference type="Gene3D" id="3.90.79.10">
    <property type="entry name" value="Nucleoside Triphosphate Pyrophosphohydrolase"/>
    <property type="match status" value="2"/>
</dbReference>
<dbReference type="InterPro" id="IPR015797">
    <property type="entry name" value="NUDIX_hydrolase-like_dom_sf"/>
</dbReference>
<organism evidence="3 5">
    <name type="scientific">Rotaria sordida</name>
    <dbReference type="NCBI Taxonomy" id="392033"/>
    <lineage>
        <taxon>Eukaryota</taxon>
        <taxon>Metazoa</taxon>
        <taxon>Spiralia</taxon>
        <taxon>Gnathifera</taxon>
        <taxon>Rotifera</taxon>
        <taxon>Eurotatoria</taxon>
        <taxon>Bdelloidea</taxon>
        <taxon>Philodinida</taxon>
        <taxon>Philodinidae</taxon>
        <taxon>Rotaria</taxon>
    </lineage>
</organism>
<dbReference type="AlphaFoldDB" id="A0A815KT43"/>
<dbReference type="Proteomes" id="UP000663882">
    <property type="component" value="Unassembled WGS sequence"/>
</dbReference>
<reference evidence="3" key="1">
    <citation type="submission" date="2021-02" db="EMBL/GenBank/DDBJ databases">
        <authorList>
            <person name="Nowell W R."/>
        </authorList>
    </citation>
    <scope>NUCLEOTIDE SEQUENCE</scope>
</reference>
<protein>
    <recommendedName>
        <fullName evidence="2">Nudix hydrolase domain-containing protein</fullName>
    </recommendedName>
</protein>
<evidence type="ECO:0000256" key="1">
    <source>
        <dbReference type="SAM" id="MobiDB-lite"/>
    </source>
</evidence>
<proteinExistence type="predicted"/>
<feature type="region of interest" description="Disordered" evidence="1">
    <location>
        <begin position="25"/>
        <end position="48"/>
    </location>
</feature>
<dbReference type="PANTHER" id="PTHR23114:SF17">
    <property type="entry name" value="M7GPPPN-MRNA HYDROLASE"/>
    <property type="match status" value="1"/>
</dbReference>
<feature type="compositionally biased region" description="Basic and acidic residues" evidence="1">
    <location>
        <begin position="39"/>
        <end position="48"/>
    </location>
</feature>